<keyword evidence="10" id="KW-0539">Nucleus</keyword>
<evidence type="ECO:0000256" key="6">
    <source>
        <dbReference type="ARBA" id="ARBA00023125"/>
    </source>
</evidence>
<feature type="domain" description="NAC" evidence="13">
    <location>
        <begin position="6"/>
        <end position="130"/>
    </location>
</feature>
<keyword evidence="9" id="KW-0804">Transcription</keyword>
<dbReference type="InterPro" id="IPR036093">
    <property type="entry name" value="NAC_dom_sf"/>
</dbReference>
<organism evidence="14">
    <name type="scientific">Litchi chinensis</name>
    <name type="common">Lychee</name>
    <dbReference type="NCBI Taxonomy" id="151069"/>
    <lineage>
        <taxon>Eukaryota</taxon>
        <taxon>Viridiplantae</taxon>
        <taxon>Streptophyta</taxon>
        <taxon>Embryophyta</taxon>
        <taxon>Tracheophyta</taxon>
        <taxon>Spermatophyta</taxon>
        <taxon>Magnoliopsida</taxon>
        <taxon>eudicotyledons</taxon>
        <taxon>Gunneridae</taxon>
        <taxon>Pentapetalae</taxon>
        <taxon>rosids</taxon>
        <taxon>malvids</taxon>
        <taxon>Sapindales</taxon>
        <taxon>Sapindaceae</taxon>
        <taxon>Litchi</taxon>
    </lineage>
</organism>
<dbReference type="EMBL" id="MT275558">
    <property type="protein sequence ID" value="UBT01674.1"/>
    <property type="molecule type" value="mRNA"/>
</dbReference>
<dbReference type="PANTHER" id="PTHR31744">
    <property type="entry name" value="PROTEIN CUP-SHAPED COTYLEDON 2-RELATED"/>
    <property type="match status" value="1"/>
</dbReference>
<evidence type="ECO:0000259" key="13">
    <source>
        <dbReference type="Pfam" id="PF02365"/>
    </source>
</evidence>
<dbReference type="GO" id="GO:0000976">
    <property type="term" value="F:transcription cis-regulatory region binding"/>
    <property type="evidence" value="ECO:0007669"/>
    <property type="project" value="UniProtKB-ARBA"/>
</dbReference>
<evidence type="ECO:0000256" key="7">
    <source>
        <dbReference type="ARBA" id="ARBA00023136"/>
    </source>
</evidence>
<proteinExistence type="evidence at transcript level"/>
<keyword evidence="8" id="KW-0010">Activator</keyword>
<dbReference type="SUPFAM" id="SSF101941">
    <property type="entry name" value="NAC domain"/>
    <property type="match status" value="1"/>
</dbReference>
<dbReference type="InterPro" id="IPR003441">
    <property type="entry name" value="NAC-dom"/>
</dbReference>
<dbReference type="GO" id="GO:0006355">
    <property type="term" value="P:regulation of DNA-templated transcription"/>
    <property type="evidence" value="ECO:0007669"/>
    <property type="project" value="InterPro"/>
</dbReference>
<dbReference type="Gene3D" id="2.170.150.80">
    <property type="entry name" value="NAC domain"/>
    <property type="match status" value="1"/>
</dbReference>
<keyword evidence="4 12" id="KW-1133">Transmembrane helix</keyword>
<dbReference type="GO" id="GO:0005634">
    <property type="term" value="C:nucleus"/>
    <property type="evidence" value="ECO:0007669"/>
    <property type="project" value="UniProtKB-SubCell"/>
</dbReference>
<keyword evidence="6" id="KW-0238">DNA-binding</keyword>
<evidence type="ECO:0000256" key="3">
    <source>
        <dbReference type="ARBA" id="ARBA00022692"/>
    </source>
</evidence>
<feature type="compositionally biased region" description="Polar residues" evidence="11">
    <location>
        <begin position="155"/>
        <end position="189"/>
    </location>
</feature>
<name>A0A8K1HZT5_LITCN</name>
<accession>A0A8K1HZT5</accession>
<evidence type="ECO:0000256" key="10">
    <source>
        <dbReference type="ARBA" id="ARBA00023242"/>
    </source>
</evidence>
<evidence type="ECO:0000256" key="9">
    <source>
        <dbReference type="ARBA" id="ARBA00023163"/>
    </source>
</evidence>
<evidence type="ECO:0000256" key="8">
    <source>
        <dbReference type="ARBA" id="ARBA00023159"/>
    </source>
</evidence>
<dbReference type="GO" id="GO:0016020">
    <property type="term" value="C:membrane"/>
    <property type="evidence" value="ECO:0007669"/>
    <property type="project" value="UniProtKB-SubCell"/>
</dbReference>
<keyword evidence="3 12" id="KW-0812">Transmembrane</keyword>
<evidence type="ECO:0000313" key="14">
    <source>
        <dbReference type="EMBL" id="UBT01674.1"/>
    </source>
</evidence>
<evidence type="ECO:0000256" key="1">
    <source>
        <dbReference type="ARBA" id="ARBA00004123"/>
    </source>
</evidence>
<keyword evidence="5" id="KW-0805">Transcription regulation</keyword>
<evidence type="ECO:0000256" key="11">
    <source>
        <dbReference type="SAM" id="MobiDB-lite"/>
    </source>
</evidence>
<sequence>MEDDDVGNRFHPTEEQIILYYLEGKMQGNDFSNVIGVIDICKFEPWELPELAAWKSNDPAWYFFSEPDYKYAKSTRFNRRTKAGYWKPTGKVRLIRDKHGRDIGIKKNLVFYRGCSNDAAKTNWAMHEYHSLNAPSYQAYDDGSDTCDDGPSHDQMASQNHPAVQGPSYSTGSNNEPNAWGSHNSTSDTTEQEEFVNSLLADQEGAYSFEGTVNTRRHDFNPPTSLRRVYAGDTSYTDAETAYSQLGNVLETPSFISGNAISKEHMRIRRAQAPQLKKPPIDCIRLLSDGFPVETRTCKAQRLPKSHNIEMKSAPDKLYLQGKVSNNAESRDEVRGDAKLVTDMPRMKNSIVKYVKDHGIARSSTGKTSGKMRYDDGYDSSRKGYIIFLETPPFGHKPNPPSVYIGNILIAVLLFVFIIREMESLH</sequence>
<evidence type="ECO:0000256" key="12">
    <source>
        <dbReference type="SAM" id="Phobius"/>
    </source>
</evidence>
<feature type="transmembrane region" description="Helical" evidence="12">
    <location>
        <begin position="402"/>
        <end position="419"/>
    </location>
</feature>
<dbReference type="PANTHER" id="PTHR31744:SF216">
    <property type="entry name" value="NAC TRANSCRIPTION FACTOR"/>
    <property type="match status" value="1"/>
</dbReference>
<dbReference type="AlphaFoldDB" id="A0A8K1HZT5"/>
<evidence type="ECO:0000256" key="2">
    <source>
        <dbReference type="ARBA" id="ARBA00004167"/>
    </source>
</evidence>
<protein>
    <submittedName>
        <fullName evidence="14">NAC transcription factor 70</fullName>
    </submittedName>
</protein>
<evidence type="ECO:0000256" key="4">
    <source>
        <dbReference type="ARBA" id="ARBA00022989"/>
    </source>
</evidence>
<feature type="region of interest" description="Disordered" evidence="11">
    <location>
        <begin position="141"/>
        <end position="194"/>
    </location>
</feature>
<comment type="subcellular location">
    <subcellularLocation>
        <location evidence="2">Membrane</location>
        <topology evidence="2">Single-pass membrane protein</topology>
    </subcellularLocation>
    <subcellularLocation>
        <location evidence="1">Nucleus</location>
    </subcellularLocation>
</comment>
<evidence type="ECO:0000256" key="5">
    <source>
        <dbReference type="ARBA" id="ARBA00023015"/>
    </source>
</evidence>
<dbReference type="Pfam" id="PF02365">
    <property type="entry name" value="NAM"/>
    <property type="match status" value="1"/>
</dbReference>
<reference evidence="14" key="1">
    <citation type="submission" date="2020-03" db="EMBL/GenBank/DDBJ databases">
        <title>LcNAC40-LcVPE regulatory module contributes to fruit abscission by promoting autolytic programmed cell death in litchi.</title>
        <authorList>
            <person name="Li C."/>
            <person name="Ning X."/>
            <person name="Zhao M."/>
            <person name="Wen Z."/>
            <person name="Kou L."/>
            <person name="Ma X."/>
            <person name="Peng M."/>
            <person name="Yang Y."/>
            <person name="Wu H."/>
            <person name="Li J."/>
        </authorList>
    </citation>
    <scope>NUCLEOTIDE SEQUENCE</scope>
</reference>
<keyword evidence="7 12" id="KW-0472">Membrane</keyword>